<keyword evidence="2" id="KW-1185">Reference proteome</keyword>
<dbReference type="PANTHER" id="PTHR13944:SF22">
    <property type="entry name" value="RHO GUANINE NUCLEOTIDE EXCHANGE FACTOR 28"/>
    <property type="match status" value="1"/>
</dbReference>
<evidence type="ECO:0000313" key="1">
    <source>
        <dbReference type="EMBL" id="TRY96737.1"/>
    </source>
</evidence>
<dbReference type="OrthoDB" id="28045at2759"/>
<dbReference type="PANTHER" id="PTHR13944">
    <property type="entry name" value="AGAP007712-PA"/>
    <property type="match status" value="1"/>
</dbReference>
<proteinExistence type="predicted"/>
<name>A0A553R3J3_9TELE</name>
<gene>
    <name evidence="1" type="ORF">DNTS_009604</name>
</gene>
<evidence type="ECO:0000313" key="2">
    <source>
        <dbReference type="Proteomes" id="UP000316079"/>
    </source>
</evidence>
<dbReference type="AlphaFoldDB" id="A0A553R3J3"/>
<dbReference type="GO" id="GO:0035023">
    <property type="term" value="P:regulation of Rho protein signal transduction"/>
    <property type="evidence" value="ECO:0007669"/>
    <property type="project" value="TreeGrafter"/>
</dbReference>
<organism evidence="1 2">
    <name type="scientific">Danionella cerebrum</name>
    <dbReference type="NCBI Taxonomy" id="2873325"/>
    <lineage>
        <taxon>Eukaryota</taxon>
        <taxon>Metazoa</taxon>
        <taxon>Chordata</taxon>
        <taxon>Craniata</taxon>
        <taxon>Vertebrata</taxon>
        <taxon>Euteleostomi</taxon>
        <taxon>Actinopterygii</taxon>
        <taxon>Neopterygii</taxon>
        <taxon>Teleostei</taxon>
        <taxon>Ostariophysi</taxon>
        <taxon>Cypriniformes</taxon>
        <taxon>Danionidae</taxon>
        <taxon>Danioninae</taxon>
        <taxon>Danionella</taxon>
    </lineage>
</organism>
<dbReference type="EMBL" id="SRMA01025263">
    <property type="protein sequence ID" value="TRY96737.1"/>
    <property type="molecule type" value="Genomic_DNA"/>
</dbReference>
<protein>
    <submittedName>
        <fullName evidence="1">Uncharacterized protein</fullName>
    </submittedName>
</protein>
<reference evidence="1 2" key="1">
    <citation type="journal article" date="2019" name="Sci. Data">
        <title>Hybrid genome assembly and annotation of Danionella translucida.</title>
        <authorList>
            <person name="Kadobianskyi M."/>
            <person name="Schulze L."/>
            <person name="Schuelke M."/>
            <person name="Judkewitz B."/>
        </authorList>
    </citation>
    <scope>NUCLEOTIDE SEQUENCE [LARGE SCALE GENOMIC DNA]</scope>
    <source>
        <strain evidence="1 2">Bolton</strain>
    </source>
</reference>
<dbReference type="InterPro" id="IPR051632">
    <property type="entry name" value="Rho_GEF"/>
</dbReference>
<feature type="non-terminal residue" evidence="1">
    <location>
        <position position="1"/>
    </location>
</feature>
<dbReference type="STRING" id="623744.A0A553R3J3"/>
<accession>A0A553R3J3</accession>
<sequence length="136" mass="15294">GQAKVFALVPSVESEEVFVVLEGSTLLHVLQTRVQTMLYFIVPGHNQPEMVRVRAYVVTEETVMCVGVSYLAYVEDEAQELAEYLITHCFSLDTAEYRDLIDQYGLNDTSAEMDDKVNLALANLQTPHSLLGRPRE</sequence>
<dbReference type="Proteomes" id="UP000316079">
    <property type="component" value="Unassembled WGS sequence"/>
</dbReference>
<comment type="caution">
    <text evidence="1">The sequence shown here is derived from an EMBL/GenBank/DDBJ whole genome shotgun (WGS) entry which is preliminary data.</text>
</comment>
<feature type="non-terminal residue" evidence="1">
    <location>
        <position position="136"/>
    </location>
</feature>